<reference evidence="1" key="1">
    <citation type="journal article" date="2014" name="Front. Microbiol.">
        <title>High frequency of phylogenetically diverse reductive dehalogenase-homologous genes in deep subseafloor sedimentary metagenomes.</title>
        <authorList>
            <person name="Kawai M."/>
            <person name="Futagami T."/>
            <person name="Toyoda A."/>
            <person name="Takaki Y."/>
            <person name="Nishi S."/>
            <person name="Hori S."/>
            <person name="Arai W."/>
            <person name="Tsubouchi T."/>
            <person name="Morono Y."/>
            <person name="Uchiyama I."/>
            <person name="Ito T."/>
            <person name="Fujiyama A."/>
            <person name="Inagaki F."/>
            <person name="Takami H."/>
        </authorList>
    </citation>
    <scope>NUCLEOTIDE SEQUENCE</scope>
    <source>
        <strain evidence="1">Expedition CK06-06</strain>
    </source>
</reference>
<name>X1B0X9_9ZZZZ</name>
<protein>
    <submittedName>
        <fullName evidence="1">Uncharacterized protein</fullName>
    </submittedName>
</protein>
<evidence type="ECO:0000313" key="1">
    <source>
        <dbReference type="EMBL" id="GAG89389.1"/>
    </source>
</evidence>
<dbReference type="EMBL" id="BART01011891">
    <property type="protein sequence ID" value="GAG89389.1"/>
    <property type="molecule type" value="Genomic_DNA"/>
</dbReference>
<feature type="non-terminal residue" evidence="1">
    <location>
        <position position="1"/>
    </location>
</feature>
<proteinExistence type="predicted"/>
<organism evidence="1">
    <name type="scientific">marine sediment metagenome</name>
    <dbReference type="NCBI Taxonomy" id="412755"/>
    <lineage>
        <taxon>unclassified sequences</taxon>
        <taxon>metagenomes</taxon>
        <taxon>ecological metagenomes</taxon>
    </lineage>
</organism>
<comment type="caution">
    <text evidence="1">The sequence shown here is derived from an EMBL/GenBank/DDBJ whole genome shotgun (WGS) entry which is preliminary data.</text>
</comment>
<sequence length="45" mass="4983">DWDTEIAREEPDPKVLNDIMAGYALQVGWLYGRAYALEGKGLCPG</sequence>
<dbReference type="AlphaFoldDB" id="X1B0X9"/>
<accession>X1B0X9</accession>
<gene>
    <name evidence="1" type="ORF">S01H4_25092</name>
</gene>